<dbReference type="STRING" id="1220589.CD32_18305"/>
<keyword evidence="2" id="KW-1185">Reference proteome</keyword>
<dbReference type="RefSeq" id="WP_036157292.1">
    <property type="nucleotide sequence ID" value="NZ_AVCX01000002.1"/>
</dbReference>
<dbReference type="InterPro" id="IPR006542">
    <property type="entry name" value="DUF1093"/>
</dbReference>
<dbReference type="NCBIfam" id="TIGR01655">
    <property type="entry name" value="yxeA_fam"/>
    <property type="match status" value="1"/>
</dbReference>
<dbReference type="Pfam" id="PF06486">
    <property type="entry name" value="DUF1093"/>
    <property type="match status" value="1"/>
</dbReference>
<name>A0A0A3IDM1_9BACI</name>
<dbReference type="InterPro" id="IPR036166">
    <property type="entry name" value="YxeA-like_sf"/>
</dbReference>
<gene>
    <name evidence="1" type="ORF">CD32_18305</name>
</gene>
<dbReference type="PANTHER" id="PTHR36433:SF2">
    <property type="entry name" value="YXEA FAMILY PROTEIN"/>
    <property type="match status" value="1"/>
</dbReference>
<dbReference type="SUPFAM" id="SSF159121">
    <property type="entry name" value="BC4932-like"/>
    <property type="match status" value="1"/>
</dbReference>
<dbReference type="OrthoDB" id="8719215at2"/>
<sequence length="119" mass="14014">MKKFVFGMGLVLVIIVAFSVFFYNPNKLNPEKPEGKTRYYTIIVKDDDKEILGKNQRYEYTLDAFDESGKKKNLTFTSSKQLREGAYLELYVAPFRGVTYWQELQFEELPEQIKSIYSK</sequence>
<dbReference type="Proteomes" id="UP000030437">
    <property type="component" value="Unassembled WGS sequence"/>
</dbReference>
<dbReference type="AlphaFoldDB" id="A0A0A3IDM1"/>
<dbReference type="PANTHER" id="PTHR36433">
    <property type="entry name" value="HYPOTHETICAL CYTOSOLIC PROTEIN"/>
    <property type="match status" value="1"/>
</dbReference>
<dbReference type="eggNOG" id="COG5294">
    <property type="taxonomic scope" value="Bacteria"/>
</dbReference>
<comment type="caution">
    <text evidence="1">The sequence shown here is derived from an EMBL/GenBank/DDBJ whole genome shotgun (WGS) entry which is preliminary data.</text>
</comment>
<protein>
    <recommendedName>
        <fullName evidence="3">YxeA family protein</fullName>
    </recommendedName>
</protein>
<organism evidence="1 2">
    <name type="scientific">Lysinibacillus odysseyi 34hs-1 = NBRC 100172</name>
    <dbReference type="NCBI Taxonomy" id="1220589"/>
    <lineage>
        <taxon>Bacteria</taxon>
        <taxon>Bacillati</taxon>
        <taxon>Bacillota</taxon>
        <taxon>Bacilli</taxon>
        <taxon>Bacillales</taxon>
        <taxon>Bacillaceae</taxon>
        <taxon>Lysinibacillus</taxon>
    </lineage>
</organism>
<dbReference type="Gene3D" id="2.40.50.480">
    <property type="match status" value="1"/>
</dbReference>
<evidence type="ECO:0000313" key="1">
    <source>
        <dbReference type="EMBL" id="KGR82794.1"/>
    </source>
</evidence>
<dbReference type="EMBL" id="JPVP01000059">
    <property type="protein sequence ID" value="KGR82794.1"/>
    <property type="molecule type" value="Genomic_DNA"/>
</dbReference>
<proteinExistence type="predicted"/>
<evidence type="ECO:0008006" key="3">
    <source>
        <dbReference type="Google" id="ProtNLM"/>
    </source>
</evidence>
<reference evidence="1 2" key="1">
    <citation type="submission" date="2014-02" db="EMBL/GenBank/DDBJ databases">
        <title>Draft genome sequence of Lysinibacillus odysseyi NBRC 100172.</title>
        <authorList>
            <person name="Zhang F."/>
            <person name="Wang G."/>
            <person name="Zhang L."/>
        </authorList>
    </citation>
    <scope>NUCLEOTIDE SEQUENCE [LARGE SCALE GENOMIC DNA]</scope>
    <source>
        <strain evidence="1 2">NBRC 100172</strain>
    </source>
</reference>
<accession>A0A0A3IDM1</accession>
<evidence type="ECO:0000313" key="2">
    <source>
        <dbReference type="Proteomes" id="UP000030437"/>
    </source>
</evidence>